<evidence type="ECO:0000313" key="4">
    <source>
        <dbReference type="EMBL" id="MZI92604.1"/>
    </source>
</evidence>
<reference evidence="4 5" key="1">
    <citation type="submission" date="2019-10" db="EMBL/GenBank/DDBJ databases">
        <title>Vibrio sp. nov. isolated from a shrimp pond.</title>
        <authorList>
            <person name="Gomez-Gil B."/>
            <person name="Enciso-Ibarra J."/>
            <person name="Enciso-Ibarra K."/>
            <person name="Bolan-Mejia C."/>
        </authorList>
    </citation>
    <scope>NUCLEOTIDE SEQUENCE [LARGE SCALE GENOMIC DNA]</scope>
    <source>
        <strain evidence="4 5">CAIM 722</strain>
    </source>
</reference>
<dbReference type="GO" id="GO:0008999">
    <property type="term" value="F:protein-N-terminal-alanine acetyltransferase activity"/>
    <property type="evidence" value="ECO:0007669"/>
    <property type="project" value="UniProtKB-UniRule"/>
</dbReference>
<evidence type="ECO:0000256" key="1">
    <source>
        <dbReference type="HAMAP-Rule" id="MF_02210"/>
    </source>
</evidence>
<organism evidence="4 5">
    <name type="scientific">Vibrio eleionomae</name>
    <dbReference type="NCBI Taxonomy" id="2653505"/>
    <lineage>
        <taxon>Bacteria</taxon>
        <taxon>Pseudomonadati</taxon>
        <taxon>Pseudomonadota</taxon>
        <taxon>Gammaproteobacteria</taxon>
        <taxon>Vibrionales</taxon>
        <taxon>Vibrionaceae</taxon>
        <taxon>Vibrio</taxon>
    </lineage>
</organism>
<dbReference type="EC" id="2.3.1.266" evidence="1 2"/>
<dbReference type="InterPro" id="IPR006464">
    <property type="entry name" value="AcTrfase_RimI/Ard1"/>
</dbReference>
<keyword evidence="1 2" id="KW-0963">Cytoplasm</keyword>
<dbReference type="GO" id="GO:0005737">
    <property type="term" value="C:cytoplasm"/>
    <property type="evidence" value="ECO:0007669"/>
    <property type="project" value="UniProtKB-SubCell"/>
</dbReference>
<dbReference type="NCBIfam" id="TIGR01575">
    <property type="entry name" value="rimI"/>
    <property type="match status" value="1"/>
</dbReference>
<evidence type="ECO:0000259" key="3">
    <source>
        <dbReference type="PROSITE" id="PS51186"/>
    </source>
</evidence>
<keyword evidence="5" id="KW-1185">Reference proteome</keyword>
<keyword evidence="1" id="KW-0012">Acyltransferase</keyword>
<dbReference type="SUPFAM" id="SSF55729">
    <property type="entry name" value="Acyl-CoA N-acyltransferases (Nat)"/>
    <property type="match status" value="1"/>
</dbReference>
<dbReference type="RefSeq" id="WP_161153900.1">
    <property type="nucleotide sequence ID" value="NZ_WEKT01000005.1"/>
</dbReference>
<dbReference type="InterPro" id="IPR050276">
    <property type="entry name" value="MshD_Acetyltransferase"/>
</dbReference>
<comment type="caution">
    <text evidence="1">Lacks conserved residue(s) required for the propagation of feature annotation.</text>
</comment>
<comment type="similarity">
    <text evidence="1 2">Belongs to the acetyltransferase family. RimI subfamily.</text>
</comment>
<feature type="domain" description="N-acetyltransferase" evidence="3">
    <location>
        <begin position="3"/>
        <end position="148"/>
    </location>
</feature>
<evidence type="ECO:0000313" key="5">
    <source>
        <dbReference type="Proteomes" id="UP000462621"/>
    </source>
</evidence>
<dbReference type="Proteomes" id="UP000462621">
    <property type="component" value="Unassembled WGS sequence"/>
</dbReference>
<keyword evidence="1 4" id="KW-0808">Transferase</keyword>
<dbReference type="EMBL" id="WEKT01000005">
    <property type="protein sequence ID" value="MZI92604.1"/>
    <property type="molecule type" value="Genomic_DNA"/>
</dbReference>
<gene>
    <name evidence="1 4" type="primary">rimI</name>
    <name evidence="4" type="ORF">F9817_05215</name>
</gene>
<protein>
    <recommendedName>
        <fullName evidence="1 2">[Ribosomal protein bS18]-alanine N-acetyltransferase</fullName>
        <ecNumber evidence="1 2">2.3.1.266</ecNumber>
    </recommendedName>
</protein>
<dbReference type="PROSITE" id="PS51186">
    <property type="entry name" value="GNAT"/>
    <property type="match status" value="1"/>
</dbReference>
<comment type="function">
    <text evidence="1 2">Acetylates the N-terminal alanine of ribosomal protein bS18.</text>
</comment>
<dbReference type="Gene3D" id="3.40.630.30">
    <property type="match status" value="1"/>
</dbReference>
<dbReference type="HAMAP" id="MF_02210">
    <property type="entry name" value="RimI"/>
    <property type="match status" value="1"/>
</dbReference>
<feature type="binding site" evidence="1">
    <location>
        <begin position="70"/>
        <end position="72"/>
    </location>
    <ligand>
        <name>acetyl-CoA</name>
        <dbReference type="ChEBI" id="CHEBI:57288"/>
    </ligand>
</feature>
<dbReference type="CDD" id="cd04301">
    <property type="entry name" value="NAT_SF"/>
    <property type="match status" value="1"/>
</dbReference>
<feature type="active site" description="Proton donor" evidence="1">
    <location>
        <position position="116"/>
    </location>
</feature>
<accession>A0A7X4RU07</accession>
<comment type="caution">
    <text evidence="4">The sequence shown here is derived from an EMBL/GenBank/DDBJ whole genome shotgun (WGS) entry which is preliminary data.</text>
</comment>
<dbReference type="InterPro" id="IPR043690">
    <property type="entry name" value="RimI"/>
</dbReference>
<dbReference type="AlphaFoldDB" id="A0A7X4RU07"/>
<feature type="binding site" evidence="1">
    <location>
        <position position="109"/>
    </location>
    <ligand>
        <name>acetyl-CoA</name>
        <dbReference type="ChEBI" id="CHEBI:57288"/>
    </ligand>
</feature>
<evidence type="ECO:0000256" key="2">
    <source>
        <dbReference type="RuleBase" id="RU363094"/>
    </source>
</evidence>
<proteinExistence type="inferred from homology"/>
<dbReference type="PANTHER" id="PTHR43617:SF35">
    <property type="entry name" value="[RIBOSOMAL PROTEIN BS18]-ALANINE N-ACETYLTRANSFERASE"/>
    <property type="match status" value="1"/>
</dbReference>
<dbReference type="InterPro" id="IPR016181">
    <property type="entry name" value="Acyl_CoA_acyltransferase"/>
</dbReference>
<name>A0A7X4RU07_9VIBR</name>
<feature type="active site" description="Proton acceptor" evidence="1">
    <location>
        <position position="104"/>
    </location>
</feature>
<dbReference type="PANTHER" id="PTHR43617">
    <property type="entry name" value="L-AMINO ACID N-ACETYLTRANSFERASE"/>
    <property type="match status" value="1"/>
</dbReference>
<comment type="subcellular location">
    <subcellularLocation>
        <location evidence="1 2">Cytoplasm</location>
    </subcellularLocation>
</comment>
<dbReference type="InterPro" id="IPR000182">
    <property type="entry name" value="GNAT_dom"/>
</dbReference>
<sequence>MAVTFEPLSERHLSSVWHIEKLAHTHPWAKKSIYDLGNRFQCHHVMLLDGQVVGYFYAQNVVGEVSLLNIAVSPEYQGQRLGFQLAEFFCAYCQSQQAESIWLEVRESNYRAIKLYHKLGFSDVDTRPHYYPVAGGREDAVIMSYYLAD</sequence>
<comment type="catalytic activity">
    <reaction evidence="1 2">
        <text>N-terminal L-alanyl-[ribosomal protein bS18] + acetyl-CoA = N-terminal N(alpha)-acetyl-L-alanyl-[ribosomal protein bS18] + CoA + H(+)</text>
        <dbReference type="Rhea" id="RHEA:43756"/>
        <dbReference type="Rhea" id="RHEA-COMP:10676"/>
        <dbReference type="Rhea" id="RHEA-COMP:10677"/>
        <dbReference type="ChEBI" id="CHEBI:15378"/>
        <dbReference type="ChEBI" id="CHEBI:57287"/>
        <dbReference type="ChEBI" id="CHEBI:57288"/>
        <dbReference type="ChEBI" id="CHEBI:64718"/>
        <dbReference type="ChEBI" id="CHEBI:83683"/>
        <dbReference type="EC" id="2.3.1.266"/>
    </reaction>
</comment>
<dbReference type="Pfam" id="PF00583">
    <property type="entry name" value="Acetyltransf_1"/>
    <property type="match status" value="1"/>
</dbReference>